<dbReference type="GO" id="GO:0008654">
    <property type="term" value="P:phospholipid biosynthetic process"/>
    <property type="evidence" value="ECO:0007669"/>
    <property type="project" value="InterPro"/>
</dbReference>
<gene>
    <name evidence="5" type="ORF">GMST_00310</name>
</gene>
<evidence type="ECO:0000256" key="4">
    <source>
        <dbReference type="ARBA" id="ARBA00023317"/>
    </source>
</evidence>
<sequence>MPTRQHQFIARDSGALCNEPLFGDRLVRLMYHQVRENAPGLFRLLTSPRATEILGYLNYDLPFGRLGSATGRFLKELAVDLDECLASPEELDTPRKVFERQIRYWECRPMDNDPGQAVSPADARVLVGSCRETSSLFIKEKFFSFEELLGGDRRPWLAAFKEGDFALFRLTPDKYHYNHCPVSGEVADIYEIDGAFNSCNPSAIVTVATPYSKNRRVVTVIDTDVRGGTGVGLVALVEVVALMIGDIVQCYSSEEYRDPTSVRPGMFLEKGQPKSLYRPGSSTDIVLFQRGRVEFAGDLVANQKRRDAVSRFSLGFGAPLVETDIRVRALLARAR</sequence>
<protein>
    <recommendedName>
        <fullName evidence="7">Phosphatidylserine decarboxylase</fullName>
    </recommendedName>
</protein>
<dbReference type="AlphaFoldDB" id="A0A6V8MCP4"/>
<keyword evidence="6" id="KW-1185">Reference proteome</keyword>
<dbReference type="EMBL" id="BLXX01000001">
    <property type="protein sequence ID" value="GFO57706.1"/>
    <property type="molecule type" value="Genomic_DNA"/>
</dbReference>
<keyword evidence="1" id="KW-0210">Decarboxylase</keyword>
<evidence type="ECO:0000256" key="2">
    <source>
        <dbReference type="ARBA" id="ARBA00023145"/>
    </source>
</evidence>
<organism evidence="5 6">
    <name type="scientific">Geomonas silvestris</name>
    <dbReference type="NCBI Taxonomy" id="2740184"/>
    <lineage>
        <taxon>Bacteria</taxon>
        <taxon>Pseudomonadati</taxon>
        <taxon>Thermodesulfobacteriota</taxon>
        <taxon>Desulfuromonadia</taxon>
        <taxon>Geobacterales</taxon>
        <taxon>Geobacteraceae</taxon>
        <taxon>Geomonas</taxon>
    </lineage>
</organism>
<keyword evidence="4" id="KW-0670">Pyruvate</keyword>
<name>A0A6V8MCP4_9BACT</name>
<evidence type="ECO:0000313" key="5">
    <source>
        <dbReference type="EMBL" id="GFO57706.1"/>
    </source>
</evidence>
<comment type="caution">
    <text evidence="5">The sequence shown here is derived from an EMBL/GenBank/DDBJ whole genome shotgun (WGS) entry which is preliminary data.</text>
</comment>
<dbReference type="InterPro" id="IPR003817">
    <property type="entry name" value="PS_Dcarbxylase"/>
</dbReference>
<accession>A0A6V8MCP4</accession>
<evidence type="ECO:0008006" key="7">
    <source>
        <dbReference type="Google" id="ProtNLM"/>
    </source>
</evidence>
<dbReference type="RefSeq" id="WP_183352464.1">
    <property type="nucleotide sequence ID" value="NZ_BLXX01000001.1"/>
</dbReference>
<keyword evidence="2" id="KW-0865">Zymogen</keyword>
<proteinExistence type="predicted"/>
<dbReference type="GO" id="GO:0004609">
    <property type="term" value="F:phosphatidylserine decarboxylase activity"/>
    <property type="evidence" value="ECO:0007669"/>
    <property type="project" value="InterPro"/>
</dbReference>
<evidence type="ECO:0000256" key="1">
    <source>
        <dbReference type="ARBA" id="ARBA00022793"/>
    </source>
</evidence>
<evidence type="ECO:0000313" key="6">
    <source>
        <dbReference type="Proteomes" id="UP000556026"/>
    </source>
</evidence>
<evidence type="ECO:0000256" key="3">
    <source>
        <dbReference type="ARBA" id="ARBA00023239"/>
    </source>
</evidence>
<dbReference type="Proteomes" id="UP000556026">
    <property type="component" value="Unassembled WGS sequence"/>
</dbReference>
<keyword evidence="3" id="KW-0456">Lyase</keyword>
<dbReference type="PANTHER" id="PTHR10067">
    <property type="entry name" value="PHOSPHATIDYLSERINE DECARBOXYLASE"/>
    <property type="match status" value="1"/>
</dbReference>
<reference evidence="6" key="1">
    <citation type="submission" date="2020-06" db="EMBL/GenBank/DDBJ databases">
        <title>Draft genomic sequence of Geomonas sp. Red330.</title>
        <authorList>
            <person name="Itoh H."/>
            <person name="Zhenxing X."/>
            <person name="Ushijima N."/>
            <person name="Masuda Y."/>
            <person name="Shiratori Y."/>
            <person name="Senoo K."/>
        </authorList>
    </citation>
    <scope>NUCLEOTIDE SEQUENCE [LARGE SCALE GENOMIC DNA]</scope>
    <source>
        <strain evidence="6">Red330</strain>
    </source>
</reference>
<dbReference type="Pfam" id="PF02666">
    <property type="entry name" value="PS_Dcarbxylase"/>
    <property type="match status" value="1"/>
</dbReference>